<dbReference type="Pfam" id="PF19312">
    <property type="entry name" value="NtrY_N"/>
    <property type="match status" value="1"/>
</dbReference>
<keyword evidence="7 14" id="KW-0812">Transmembrane</keyword>
<dbReference type="SMART" id="SM00304">
    <property type="entry name" value="HAMP"/>
    <property type="match status" value="1"/>
</dbReference>
<dbReference type="InterPro" id="IPR005467">
    <property type="entry name" value="His_kinase_dom"/>
</dbReference>
<evidence type="ECO:0000256" key="8">
    <source>
        <dbReference type="ARBA" id="ARBA00022741"/>
    </source>
</evidence>
<dbReference type="Pfam" id="PF00512">
    <property type="entry name" value="HisKA"/>
    <property type="match status" value="1"/>
</dbReference>
<dbReference type="NCBIfam" id="TIGR00229">
    <property type="entry name" value="sensory_box"/>
    <property type="match status" value="1"/>
</dbReference>
<dbReference type="PANTHER" id="PTHR43065:SF42">
    <property type="entry name" value="TWO-COMPONENT SENSOR PPRA"/>
    <property type="match status" value="1"/>
</dbReference>
<evidence type="ECO:0000259" key="17">
    <source>
        <dbReference type="PROSITE" id="PS50885"/>
    </source>
</evidence>
<evidence type="ECO:0000256" key="2">
    <source>
        <dbReference type="ARBA" id="ARBA00004651"/>
    </source>
</evidence>
<organism evidence="18 19">
    <name type="scientific">Geotalea daltonii (strain DSM 22248 / JCM 15807 / FRC-32)</name>
    <name type="common">Geobacter daltonii</name>
    <dbReference type="NCBI Taxonomy" id="316067"/>
    <lineage>
        <taxon>Bacteria</taxon>
        <taxon>Pseudomonadati</taxon>
        <taxon>Thermodesulfobacteriota</taxon>
        <taxon>Desulfuromonadia</taxon>
        <taxon>Geobacterales</taxon>
        <taxon>Geobacteraceae</taxon>
        <taxon>Geotalea</taxon>
    </lineage>
</organism>
<evidence type="ECO:0000256" key="5">
    <source>
        <dbReference type="ARBA" id="ARBA00022553"/>
    </source>
</evidence>
<keyword evidence="19" id="KW-1185">Reference proteome</keyword>
<feature type="transmembrane region" description="Helical" evidence="14">
    <location>
        <begin position="305"/>
        <end position="328"/>
    </location>
</feature>
<dbReference type="PIRSF" id="PIRSF037532">
    <property type="entry name" value="STHK_NtrY"/>
    <property type="match status" value="1"/>
</dbReference>
<dbReference type="STRING" id="316067.Geob_2314"/>
<proteinExistence type="predicted"/>
<evidence type="ECO:0000313" key="19">
    <source>
        <dbReference type="Proteomes" id="UP000007721"/>
    </source>
</evidence>
<dbReference type="InterPro" id="IPR036097">
    <property type="entry name" value="HisK_dim/P_sf"/>
</dbReference>
<dbReference type="PRINTS" id="PR00344">
    <property type="entry name" value="BCTRLSENSOR"/>
</dbReference>
<dbReference type="KEGG" id="geo:Geob_2314"/>
<dbReference type="Proteomes" id="UP000007721">
    <property type="component" value="Chromosome"/>
</dbReference>
<dbReference type="CDD" id="cd06225">
    <property type="entry name" value="HAMP"/>
    <property type="match status" value="1"/>
</dbReference>
<keyword evidence="10" id="KW-0067">ATP-binding</keyword>
<dbReference type="SMART" id="SM00388">
    <property type="entry name" value="HisKA"/>
    <property type="match status" value="1"/>
</dbReference>
<dbReference type="PANTHER" id="PTHR43065">
    <property type="entry name" value="SENSOR HISTIDINE KINASE"/>
    <property type="match status" value="1"/>
</dbReference>
<feature type="domain" description="PAS" evidence="16">
    <location>
        <begin position="400"/>
        <end position="470"/>
    </location>
</feature>
<sequence>MGNDTEKGLPKAELRKRKREGFIVAFSLLLIIFLTITEIHLSKLSSEVPMGNNIVIFGIINVIILLIILLIFMVFRNVAKLMIEHRQNALGAKLRTKLVLAFVGLSLVPTMLLFFVSAGFITNSIQNWFNKQVETSLDESMEVAQTYYKTSAANALYYGEQISAIIKEQKLLNEENLPRLKAVIRQKQKEYNLGVVEVYSSQKEELVRAANPKLPLGEFTNPSSEDIKIGLQGKQVTKVNSVGKADLIRGIVPVHSNWNEADVVGVVVVNYYVPYSLVSKMKEISTSYHEFRQLKILKNPITTGYILTLFLITMVIIFLAVWFGVYLAKSLTIPIQELAEATRQVAEGNLDVHLGEKGNDEIGMLISSFNKMTQDLRNNQLALKNTNEELSRSNLELEQRRRYMEIVLKNVNAGVISVDKQGVLTTVNKSAERLLNINTQKVTGKNFREVLQPVHLDIVKSMLRDLIVSQQDTVNKQVTIPIRDAKLTLLVNLTVLKDENDEFVGTVVVFDDLTQLIKAQRMAAWREVARRIAHEIKNPLTPIKLSAQRLRKRYLSKFEGEEKVFDECTDMIIKSVDELKTLVDEFSNFARMPAAQPSPNNLNEILHEAITLYQEAHRNITFSLRTDENIPMIQLDRDQIKRVLINLLDNAVAAIDGNGAIIIESTYNRELKMVTFTVADTGHGILPEDRARLFEPYFSTKKAGTGLGLAIVNTIISDHHGFIRTKDNQPKGTIFTIELPISGAWV</sequence>
<evidence type="ECO:0000256" key="9">
    <source>
        <dbReference type="ARBA" id="ARBA00022777"/>
    </source>
</evidence>
<dbReference type="SMART" id="SM00091">
    <property type="entry name" value="PAS"/>
    <property type="match status" value="1"/>
</dbReference>
<evidence type="ECO:0000259" key="15">
    <source>
        <dbReference type="PROSITE" id="PS50109"/>
    </source>
</evidence>
<dbReference type="InterPro" id="IPR045671">
    <property type="entry name" value="NtrY-like_N"/>
</dbReference>
<name>B9LZB5_GEODF</name>
<evidence type="ECO:0000256" key="14">
    <source>
        <dbReference type="SAM" id="Phobius"/>
    </source>
</evidence>
<comment type="subcellular location">
    <subcellularLocation>
        <location evidence="2">Cell membrane</location>
        <topology evidence="2">Multi-pass membrane protein</topology>
    </subcellularLocation>
</comment>
<evidence type="ECO:0000256" key="7">
    <source>
        <dbReference type="ARBA" id="ARBA00022692"/>
    </source>
</evidence>
<dbReference type="SUPFAM" id="SSF47384">
    <property type="entry name" value="Homodimeric domain of signal transducing histidine kinase"/>
    <property type="match status" value="1"/>
</dbReference>
<evidence type="ECO:0000313" key="18">
    <source>
        <dbReference type="EMBL" id="ACM20668.1"/>
    </source>
</evidence>
<reference evidence="18 19" key="1">
    <citation type="submission" date="2009-01" db="EMBL/GenBank/DDBJ databases">
        <title>Complete sequence of Geobacter sp. FRC-32.</title>
        <authorList>
            <consortium name="US DOE Joint Genome Institute"/>
            <person name="Lucas S."/>
            <person name="Copeland A."/>
            <person name="Lapidus A."/>
            <person name="Glavina del Rio T."/>
            <person name="Dalin E."/>
            <person name="Tice H."/>
            <person name="Bruce D."/>
            <person name="Goodwin L."/>
            <person name="Pitluck S."/>
            <person name="Saunders E."/>
            <person name="Brettin T."/>
            <person name="Detter J.C."/>
            <person name="Han C."/>
            <person name="Larimer F."/>
            <person name="Land M."/>
            <person name="Hauser L."/>
            <person name="Kyrpides N."/>
            <person name="Ovchinnikova G."/>
            <person name="Kostka J."/>
            <person name="Richardson P."/>
        </authorList>
    </citation>
    <scope>NUCLEOTIDE SEQUENCE [LARGE SCALE GENOMIC DNA]</scope>
    <source>
        <strain evidence="19">DSM 22248 / JCM 15807 / FRC-32</strain>
    </source>
</reference>
<dbReference type="Pfam" id="PF02518">
    <property type="entry name" value="HATPase_c"/>
    <property type="match status" value="1"/>
</dbReference>
<dbReference type="InterPro" id="IPR003661">
    <property type="entry name" value="HisK_dim/P_dom"/>
</dbReference>
<dbReference type="GO" id="GO:0006355">
    <property type="term" value="P:regulation of DNA-templated transcription"/>
    <property type="evidence" value="ECO:0007669"/>
    <property type="project" value="InterPro"/>
</dbReference>
<dbReference type="SUPFAM" id="SSF55874">
    <property type="entry name" value="ATPase domain of HSP90 chaperone/DNA topoisomerase II/histidine kinase"/>
    <property type="match status" value="1"/>
</dbReference>
<dbReference type="GO" id="GO:0000155">
    <property type="term" value="F:phosphorelay sensor kinase activity"/>
    <property type="evidence" value="ECO:0007669"/>
    <property type="project" value="InterPro"/>
</dbReference>
<keyword evidence="4" id="KW-1003">Cell membrane</keyword>
<dbReference type="InterPro" id="IPR036890">
    <property type="entry name" value="HATPase_C_sf"/>
</dbReference>
<evidence type="ECO:0000256" key="1">
    <source>
        <dbReference type="ARBA" id="ARBA00000085"/>
    </source>
</evidence>
<dbReference type="InterPro" id="IPR000014">
    <property type="entry name" value="PAS"/>
</dbReference>
<dbReference type="OrthoDB" id="9781147at2"/>
<evidence type="ECO:0000256" key="13">
    <source>
        <dbReference type="ARBA" id="ARBA00023136"/>
    </source>
</evidence>
<keyword evidence="13 14" id="KW-0472">Membrane</keyword>
<dbReference type="EC" id="2.7.13.3" evidence="3"/>
<feature type="transmembrane region" description="Helical" evidence="14">
    <location>
        <begin position="21"/>
        <end position="42"/>
    </location>
</feature>
<dbReference type="InterPro" id="IPR017232">
    <property type="entry name" value="NtrY"/>
</dbReference>
<keyword evidence="6" id="KW-0808">Transferase</keyword>
<dbReference type="Gene3D" id="1.10.287.130">
    <property type="match status" value="1"/>
</dbReference>
<dbReference type="Gene3D" id="6.10.340.10">
    <property type="match status" value="1"/>
</dbReference>
<dbReference type="CDD" id="cd00130">
    <property type="entry name" value="PAS"/>
    <property type="match status" value="1"/>
</dbReference>
<dbReference type="GO" id="GO:0005524">
    <property type="term" value="F:ATP binding"/>
    <property type="evidence" value="ECO:0007669"/>
    <property type="project" value="UniProtKB-KW"/>
</dbReference>
<evidence type="ECO:0000256" key="3">
    <source>
        <dbReference type="ARBA" id="ARBA00012438"/>
    </source>
</evidence>
<dbReference type="InterPro" id="IPR035965">
    <property type="entry name" value="PAS-like_dom_sf"/>
</dbReference>
<gene>
    <name evidence="18" type="ordered locus">Geob_2314</name>
</gene>
<dbReference type="AlphaFoldDB" id="B9LZB5"/>
<dbReference type="Pfam" id="PF00672">
    <property type="entry name" value="HAMP"/>
    <property type="match status" value="1"/>
</dbReference>
<evidence type="ECO:0000259" key="16">
    <source>
        <dbReference type="PROSITE" id="PS50112"/>
    </source>
</evidence>
<dbReference type="HOGENOM" id="CLU_019564_0_1_7"/>
<dbReference type="Gene3D" id="3.30.565.10">
    <property type="entry name" value="Histidine kinase-like ATPase, C-terminal domain"/>
    <property type="match status" value="1"/>
</dbReference>
<dbReference type="CDD" id="cd00082">
    <property type="entry name" value="HisKA"/>
    <property type="match status" value="1"/>
</dbReference>
<dbReference type="EMBL" id="CP001390">
    <property type="protein sequence ID" value="ACM20668.1"/>
    <property type="molecule type" value="Genomic_DNA"/>
</dbReference>
<keyword evidence="5" id="KW-0597">Phosphoprotein</keyword>
<dbReference type="InterPro" id="IPR013767">
    <property type="entry name" value="PAS_fold"/>
</dbReference>
<feature type="transmembrane region" description="Helical" evidence="14">
    <location>
        <begin position="54"/>
        <end position="78"/>
    </location>
</feature>
<feature type="domain" description="Histidine kinase" evidence="15">
    <location>
        <begin position="531"/>
        <end position="743"/>
    </location>
</feature>
<keyword evidence="8" id="KW-0547">Nucleotide-binding</keyword>
<dbReference type="RefSeq" id="WP_012647397.1">
    <property type="nucleotide sequence ID" value="NC_011979.1"/>
</dbReference>
<evidence type="ECO:0000256" key="12">
    <source>
        <dbReference type="ARBA" id="ARBA00023012"/>
    </source>
</evidence>
<dbReference type="PROSITE" id="PS50112">
    <property type="entry name" value="PAS"/>
    <property type="match status" value="1"/>
</dbReference>
<comment type="catalytic activity">
    <reaction evidence="1">
        <text>ATP + protein L-histidine = ADP + protein N-phospho-L-histidine.</text>
        <dbReference type="EC" id="2.7.13.3"/>
    </reaction>
</comment>
<dbReference type="SUPFAM" id="SSF55785">
    <property type="entry name" value="PYP-like sensor domain (PAS domain)"/>
    <property type="match status" value="1"/>
</dbReference>
<keyword evidence="11 14" id="KW-1133">Transmembrane helix</keyword>
<feature type="transmembrane region" description="Helical" evidence="14">
    <location>
        <begin position="98"/>
        <end position="121"/>
    </location>
</feature>
<dbReference type="eggNOG" id="COG5000">
    <property type="taxonomic scope" value="Bacteria"/>
</dbReference>
<dbReference type="Pfam" id="PF00989">
    <property type="entry name" value="PAS"/>
    <property type="match status" value="1"/>
</dbReference>
<dbReference type="PROSITE" id="PS50109">
    <property type="entry name" value="HIS_KIN"/>
    <property type="match status" value="1"/>
</dbReference>
<dbReference type="SUPFAM" id="SSF158472">
    <property type="entry name" value="HAMP domain-like"/>
    <property type="match status" value="1"/>
</dbReference>
<dbReference type="PROSITE" id="PS50885">
    <property type="entry name" value="HAMP"/>
    <property type="match status" value="1"/>
</dbReference>
<dbReference type="InterPro" id="IPR004358">
    <property type="entry name" value="Sig_transdc_His_kin-like_C"/>
</dbReference>
<evidence type="ECO:0000256" key="10">
    <source>
        <dbReference type="ARBA" id="ARBA00022840"/>
    </source>
</evidence>
<protein>
    <recommendedName>
        <fullName evidence="3">histidine kinase</fullName>
        <ecNumber evidence="3">2.7.13.3</ecNumber>
    </recommendedName>
</protein>
<dbReference type="InterPro" id="IPR003660">
    <property type="entry name" value="HAMP_dom"/>
</dbReference>
<evidence type="ECO:0000256" key="11">
    <source>
        <dbReference type="ARBA" id="ARBA00022989"/>
    </source>
</evidence>
<dbReference type="GO" id="GO:0005886">
    <property type="term" value="C:plasma membrane"/>
    <property type="evidence" value="ECO:0007669"/>
    <property type="project" value="UniProtKB-SubCell"/>
</dbReference>
<feature type="domain" description="HAMP" evidence="17">
    <location>
        <begin position="329"/>
        <end position="381"/>
    </location>
</feature>
<keyword evidence="9 18" id="KW-0418">Kinase</keyword>
<dbReference type="Gene3D" id="3.30.450.20">
    <property type="entry name" value="PAS domain"/>
    <property type="match status" value="1"/>
</dbReference>
<dbReference type="SMART" id="SM00387">
    <property type="entry name" value="HATPase_c"/>
    <property type="match status" value="1"/>
</dbReference>
<dbReference type="InterPro" id="IPR003594">
    <property type="entry name" value="HATPase_dom"/>
</dbReference>
<keyword evidence="12" id="KW-0902">Two-component regulatory system</keyword>
<evidence type="ECO:0000256" key="6">
    <source>
        <dbReference type="ARBA" id="ARBA00022679"/>
    </source>
</evidence>
<evidence type="ECO:0000256" key="4">
    <source>
        <dbReference type="ARBA" id="ARBA00022475"/>
    </source>
</evidence>
<accession>B9LZB5</accession>